<gene>
    <name evidence="3" type="ORF">BJ875DRAFT_539940</name>
</gene>
<protein>
    <submittedName>
        <fullName evidence="3">Uncharacterized protein</fullName>
    </submittedName>
</protein>
<dbReference type="Proteomes" id="UP000824998">
    <property type="component" value="Unassembled WGS sequence"/>
</dbReference>
<sequence length="355" mass="39540">MQSQRGPFAHHTPQETKNAGFLPMVEPSTTPPPPTYTQAPSLPIGTQPPLQTAYYQPYYAPHPELHRNIELQRKRKGKQMKICLAVVAMQPGRTARQNTTDRAFQAFKRQGHWDPAFYSFDCFVTPPRVLRFDEEEIRGSWSGAGSALGALDHDTLPGKARRPLGRPSKTTPRSMRTPGDMRGDDLGGGNPAPPRGIPTIASSNDDAVPVDDPEWHFHSASSPPPPSYQPRASSRDRRSGEVLPEINASNQPTQFNPNPPPQKDPFRDAAHRDYAMDSRYPNGRDRYVTAEYPRPRNSHPEEYSCRNGVGNGTGAMRERGREWTACHKICLAVAIVHLIVIITVVVLRVNYANSN</sequence>
<comment type="caution">
    <text evidence="3">The sequence shown here is derived from an EMBL/GenBank/DDBJ whole genome shotgun (WGS) entry which is preliminary data.</text>
</comment>
<feature type="transmembrane region" description="Helical" evidence="2">
    <location>
        <begin position="329"/>
        <end position="351"/>
    </location>
</feature>
<name>A0A9P8C8P2_9HELO</name>
<keyword evidence="2" id="KW-0472">Membrane</keyword>
<dbReference type="EMBL" id="MU251376">
    <property type="protein sequence ID" value="KAG9238048.1"/>
    <property type="molecule type" value="Genomic_DNA"/>
</dbReference>
<feature type="region of interest" description="Disordered" evidence="1">
    <location>
        <begin position="142"/>
        <end position="268"/>
    </location>
</feature>
<proteinExistence type="predicted"/>
<keyword evidence="2" id="KW-1133">Transmembrane helix</keyword>
<reference evidence="3" key="1">
    <citation type="journal article" date="2021" name="IMA Fungus">
        <title>Genomic characterization of three marine fungi, including Emericellopsis atlantica sp. nov. with signatures of a generalist lifestyle and marine biomass degradation.</title>
        <authorList>
            <person name="Hagestad O.C."/>
            <person name="Hou L."/>
            <person name="Andersen J.H."/>
            <person name="Hansen E.H."/>
            <person name="Altermark B."/>
            <person name="Li C."/>
            <person name="Kuhnert E."/>
            <person name="Cox R.J."/>
            <person name="Crous P.W."/>
            <person name="Spatafora J.W."/>
            <person name="Lail K."/>
            <person name="Amirebrahimi M."/>
            <person name="Lipzen A."/>
            <person name="Pangilinan J."/>
            <person name="Andreopoulos W."/>
            <person name="Hayes R.D."/>
            <person name="Ng V."/>
            <person name="Grigoriev I.V."/>
            <person name="Jackson S.A."/>
            <person name="Sutton T.D.S."/>
            <person name="Dobson A.D.W."/>
            <person name="Rama T."/>
        </authorList>
    </citation>
    <scope>NUCLEOTIDE SEQUENCE</scope>
    <source>
        <strain evidence="3">TRa018bII</strain>
    </source>
</reference>
<accession>A0A9P8C8P2</accession>
<evidence type="ECO:0000256" key="2">
    <source>
        <dbReference type="SAM" id="Phobius"/>
    </source>
</evidence>
<feature type="region of interest" description="Disordered" evidence="1">
    <location>
        <begin position="1"/>
        <end position="38"/>
    </location>
</feature>
<evidence type="ECO:0000313" key="4">
    <source>
        <dbReference type="Proteomes" id="UP000824998"/>
    </source>
</evidence>
<evidence type="ECO:0000256" key="1">
    <source>
        <dbReference type="SAM" id="MobiDB-lite"/>
    </source>
</evidence>
<keyword evidence="4" id="KW-1185">Reference proteome</keyword>
<keyword evidence="2" id="KW-0812">Transmembrane</keyword>
<dbReference type="AlphaFoldDB" id="A0A9P8C8P2"/>
<evidence type="ECO:0000313" key="3">
    <source>
        <dbReference type="EMBL" id="KAG9238048.1"/>
    </source>
</evidence>
<organism evidence="3 4">
    <name type="scientific">Amylocarpus encephaloides</name>
    <dbReference type="NCBI Taxonomy" id="45428"/>
    <lineage>
        <taxon>Eukaryota</taxon>
        <taxon>Fungi</taxon>
        <taxon>Dikarya</taxon>
        <taxon>Ascomycota</taxon>
        <taxon>Pezizomycotina</taxon>
        <taxon>Leotiomycetes</taxon>
        <taxon>Helotiales</taxon>
        <taxon>Helotiales incertae sedis</taxon>
        <taxon>Amylocarpus</taxon>
    </lineage>
</organism>